<keyword evidence="8" id="KW-0626">Porin</keyword>
<evidence type="ECO:0000313" key="13">
    <source>
        <dbReference type="EMBL" id="UYG51407.1"/>
    </source>
</evidence>
<dbReference type="InterPro" id="IPR023614">
    <property type="entry name" value="Porin_dom_sf"/>
</dbReference>
<dbReference type="InterPro" id="IPR033900">
    <property type="entry name" value="Gram_neg_porin_domain"/>
</dbReference>
<dbReference type="Proteomes" id="UP001162800">
    <property type="component" value="Chromosome"/>
</dbReference>
<accession>A0ABY6GA07</accession>
<sequence length="343" mass="35766">MKRQFLAFAALTAAAGAMAQSSSVTLFGVADVSVGHVSTAGKSVSGLASGGSASSRLGFRGEEDLGAGLKAGFWLEGGLDPDDGNAEGFGFDRRSTLSLSGAFGELRLGRDKTPTFLNMEHFHPFADAGLGAVNGHNLIDDSAAGTPDGSNPKRVSNSVSYLLPKMDGVYGQLTHSFGEQADDSRLSSSTAVRLGYAAGALDVGAAYGSVRGGTAAAGVNYRNFNIGASYKLGAFTPMLLVASERGDGSRVDLYSVGLKMALGQGELRAAYSMFEDKNRGDADSQRLALGYGYQLSKRTEVYTTVAHMRNDALAARALDSSLSRTPNAGRKVTGYEIGLRHNF</sequence>
<dbReference type="Pfam" id="PF13609">
    <property type="entry name" value="Porin_4"/>
    <property type="match status" value="1"/>
</dbReference>
<dbReference type="EMBL" id="CP106881">
    <property type="protein sequence ID" value="UYG51407.1"/>
    <property type="molecule type" value="Genomic_DNA"/>
</dbReference>
<comment type="subunit">
    <text evidence="2">Homotrimer.</text>
</comment>
<organism evidence="13 14">
    <name type="scientific">Comamonas endophytica</name>
    <dbReference type="NCBI Taxonomy" id="2949090"/>
    <lineage>
        <taxon>Bacteria</taxon>
        <taxon>Pseudomonadati</taxon>
        <taxon>Pseudomonadota</taxon>
        <taxon>Betaproteobacteria</taxon>
        <taxon>Burkholderiales</taxon>
        <taxon>Comamonadaceae</taxon>
        <taxon>Comamonas</taxon>
    </lineage>
</organism>
<dbReference type="PANTHER" id="PTHR34501:SF9">
    <property type="entry name" value="MAJOR OUTER MEMBRANE PROTEIN P.IA"/>
    <property type="match status" value="1"/>
</dbReference>
<feature type="chain" id="PRO_5046486870" evidence="11">
    <location>
        <begin position="20"/>
        <end position="343"/>
    </location>
</feature>
<dbReference type="InterPro" id="IPR050298">
    <property type="entry name" value="Gram-neg_bact_OMP"/>
</dbReference>
<comment type="subcellular location">
    <subcellularLocation>
        <location evidence="1">Cell outer membrane</location>
        <topology evidence="1">Multi-pass membrane protein</topology>
    </subcellularLocation>
</comment>
<keyword evidence="3" id="KW-0813">Transport</keyword>
<dbReference type="PRINTS" id="PR00184">
    <property type="entry name" value="NEISSPPORIN"/>
</dbReference>
<dbReference type="CDD" id="cd00342">
    <property type="entry name" value="gram_neg_porins"/>
    <property type="match status" value="1"/>
</dbReference>
<evidence type="ECO:0000256" key="8">
    <source>
        <dbReference type="ARBA" id="ARBA00023114"/>
    </source>
</evidence>
<evidence type="ECO:0000256" key="9">
    <source>
        <dbReference type="ARBA" id="ARBA00023136"/>
    </source>
</evidence>
<keyword evidence="7" id="KW-0406">Ion transport</keyword>
<evidence type="ECO:0000256" key="5">
    <source>
        <dbReference type="ARBA" id="ARBA00022692"/>
    </source>
</evidence>
<keyword evidence="5" id="KW-0812">Transmembrane</keyword>
<reference evidence="13" key="1">
    <citation type="submission" date="2022-09" db="EMBL/GenBank/DDBJ databases">
        <title>The complete genome of Acidovorax sp. 5MLIR.</title>
        <authorList>
            <person name="Liu L."/>
            <person name="Yue J."/>
            <person name="Yang F."/>
            <person name="Yuan J."/>
            <person name="Li L."/>
        </authorList>
    </citation>
    <scope>NUCLEOTIDE SEQUENCE</scope>
    <source>
        <strain evidence="13">5MLIR</strain>
    </source>
</reference>
<feature type="domain" description="Porin" evidence="12">
    <location>
        <begin position="7"/>
        <end position="312"/>
    </location>
</feature>
<name>A0ABY6GA07_9BURK</name>
<keyword evidence="4" id="KW-1134">Transmembrane beta strand</keyword>
<dbReference type="InterPro" id="IPR002299">
    <property type="entry name" value="Porin_Neis"/>
</dbReference>
<gene>
    <name evidence="13" type="ORF">M9799_15290</name>
</gene>
<dbReference type="Gene3D" id="2.40.160.10">
    <property type="entry name" value="Porin"/>
    <property type="match status" value="1"/>
</dbReference>
<feature type="signal peptide" evidence="11">
    <location>
        <begin position="1"/>
        <end position="19"/>
    </location>
</feature>
<evidence type="ECO:0000256" key="11">
    <source>
        <dbReference type="SAM" id="SignalP"/>
    </source>
</evidence>
<evidence type="ECO:0000259" key="12">
    <source>
        <dbReference type="Pfam" id="PF13609"/>
    </source>
</evidence>
<proteinExistence type="predicted"/>
<evidence type="ECO:0000256" key="4">
    <source>
        <dbReference type="ARBA" id="ARBA00022452"/>
    </source>
</evidence>
<keyword evidence="14" id="KW-1185">Reference proteome</keyword>
<keyword evidence="6 11" id="KW-0732">Signal</keyword>
<dbReference type="RefSeq" id="WP_231042182.1">
    <property type="nucleotide sequence ID" value="NZ_CP106881.1"/>
</dbReference>
<evidence type="ECO:0000256" key="2">
    <source>
        <dbReference type="ARBA" id="ARBA00011233"/>
    </source>
</evidence>
<protein>
    <submittedName>
        <fullName evidence="13">Porin</fullName>
    </submittedName>
</protein>
<evidence type="ECO:0000256" key="1">
    <source>
        <dbReference type="ARBA" id="ARBA00004571"/>
    </source>
</evidence>
<evidence type="ECO:0000256" key="7">
    <source>
        <dbReference type="ARBA" id="ARBA00023065"/>
    </source>
</evidence>
<evidence type="ECO:0000256" key="10">
    <source>
        <dbReference type="ARBA" id="ARBA00023237"/>
    </source>
</evidence>
<evidence type="ECO:0000256" key="6">
    <source>
        <dbReference type="ARBA" id="ARBA00022729"/>
    </source>
</evidence>
<dbReference type="SUPFAM" id="SSF56935">
    <property type="entry name" value="Porins"/>
    <property type="match status" value="1"/>
</dbReference>
<keyword evidence="10" id="KW-0998">Cell outer membrane</keyword>
<evidence type="ECO:0000256" key="3">
    <source>
        <dbReference type="ARBA" id="ARBA00022448"/>
    </source>
</evidence>
<dbReference type="PANTHER" id="PTHR34501">
    <property type="entry name" value="PROTEIN YDDL-RELATED"/>
    <property type="match status" value="1"/>
</dbReference>
<evidence type="ECO:0000313" key="14">
    <source>
        <dbReference type="Proteomes" id="UP001162800"/>
    </source>
</evidence>
<keyword evidence="9" id="KW-0472">Membrane</keyword>